<evidence type="ECO:0008006" key="3">
    <source>
        <dbReference type="Google" id="ProtNLM"/>
    </source>
</evidence>
<dbReference type="Proteomes" id="UP000753802">
    <property type="component" value="Unassembled WGS sequence"/>
</dbReference>
<reference evidence="1 2" key="1">
    <citation type="submission" date="2020-01" db="EMBL/GenBank/DDBJ databases">
        <title>Genome analysis.</title>
        <authorList>
            <person name="Wu S."/>
            <person name="Wang G."/>
        </authorList>
    </citation>
    <scope>NUCLEOTIDE SEQUENCE [LARGE SCALE GENOMIC DNA]</scope>
    <source>
        <strain evidence="1 2">SYL130</strain>
    </source>
</reference>
<dbReference type="EMBL" id="JAACJS010000012">
    <property type="protein sequence ID" value="NCI50414.1"/>
    <property type="molecule type" value="Genomic_DNA"/>
</dbReference>
<sequence length="512" mass="54020">MNVFRNIQRNMWNKLVVIVLIAAGIFMSSSKTFGQSLTTYNGTGCTFNTITDVNAGCTANGYLTVQYGGFTNGVTYAAGWTLRVRANGNFTNGSASIPPQYISLGFAAALSGPSGVSGTGFKTLSTSADAALISTSTAIVTPPTYFFEHRFDMKIQGGAHLTLGAGTYTGTVTLSLVDKNGITVATKSDVPLSFVVNYSSSCTGATIGTYTSNQYSFSTYAQQMSGATVTDAFSIQYNPNQATCSGWTLKVRATGNFTNGASSVAPQYFSLRFNRVSSGSPTASSIGVTNTVIPLSTSDVTLINQSNAGFVANTGTEHKFDMIIQGGNHLLLPNGTYTGTLVFTLYNQSNQVVSTSTVQQSFAVNSSVNSFTAVFQNGADNISMNFNTLANYTNGVSVTKTNGLKITGYSPYQVIVKTSSPNLTSSTGGSSTIPVSVVNLQTTKNTSTTGGINVFTRKLSNLDQVIITNPMNDYTQQAVQYNLRYYTLAGDTKLNAAAGTYTTSVVFVVIPQ</sequence>
<keyword evidence="2" id="KW-1185">Reference proteome</keyword>
<protein>
    <recommendedName>
        <fullName evidence="3">CUB domain-containing protein</fullName>
    </recommendedName>
</protein>
<gene>
    <name evidence="1" type="ORF">GWC95_10810</name>
</gene>
<organism evidence="1 2">
    <name type="scientific">Sediminibacterium roseum</name>
    <dbReference type="NCBI Taxonomy" id="1978412"/>
    <lineage>
        <taxon>Bacteria</taxon>
        <taxon>Pseudomonadati</taxon>
        <taxon>Bacteroidota</taxon>
        <taxon>Chitinophagia</taxon>
        <taxon>Chitinophagales</taxon>
        <taxon>Chitinophagaceae</taxon>
        <taxon>Sediminibacterium</taxon>
    </lineage>
</organism>
<evidence type="ECO:0000313" key="1">
    <source>
        <dbReference type="EMBL" id="NCI50414.1"/>
    </source>
</evidence>
<dbReference type="RefSeq" id="WP_161818712.1">
    <property type="nucleotide sequence ID" value="NZ_JAACJS010000012.1"/>
</dbReference>
<comment type="caution">
    <text evidence="1">The sequence shown here is derived from an EMBL/GenBank/DDBJ whole genome shotgun (WGS) entry which is preliminary data.</text>
</comment>
<evidence type="ECO:0000313" key="2">
    <source>
        <dbReference type="Proteomes" id="UP000753802"/>
    </source>
</evidence>
<proteinExistence type="predicted"/>
<accession>A0ABW9ZTF4</accession>
<name>A0ABW9ZTF4_9BACT</name>